<dbReference type="CDD" id="cd01129">
    <property type="entry name" value="PulE-GspE-like"/>
    <property type="match status" value="1"/>
</dbReference>
<reference evidence="5 6" key="1">
    <citation type="submission" date="2012-05" db="EMBL/GenBank/DDBJ databases">
        <authorList>
            <person name="Weinstock G."/>
            <person name="Sodergren E."/>
            <person name="Lobos E.A."/>
            <person name="Fulton L."/>
            <person name="Fulton R."/>
            <person name="Courtney L."/>
            <person name="Fronick C."/>
            <person name="O'Laughlin M."/>
            <person name="Godfrey J."/>
            <person name="Wilson R.M."/>
            <person name="Miner T."/>
            <person name="Farmer C."/>
            <person name="Delehaunty K."/>
            <person name="Cordes M."/>
            <person name="Minx P."/>
            <person name="Tomlinson C."/>
            <person name="Chen J."/>
            <person name="Wollam A."/>
            <person name="Pepin K.H."/>
            <person name="Bhonagiri V."/>
            <person name="Zhang X."/>
            <person name="Suruliraj S."/>
            <person name="Warren W."/>
            <person name="Mitreva M."/>
            <person name="Mardis E.R."/>
            <person name="Wilson R.K."/>
        </authorList>
    </citation>
    <scope>NUCLEOTIDE SEQUENCE [LARGE SCALE GENOMIC DNA]</scope>
    <source>
        <strain evidence="5 6">DSM 1785</strain>
    </source>
</reference>
<comment type="caution">
    <text evidence="5">The sequence shown here is derived from an EMBL/GenBank/DDBJ whole genome shotgun (WGS) entry which is preliminary data.</text>
</comment>
<dbReference type="RefSeq" id="WP_005213038.1">
    <property type="nucleotide sequence ID" value="NZ_KB291640.1"/>
</dbReference>
<organism evidence="5 6">
    <name type="scientific">Clostridium celatum DSM 1785</name>
    <dbReference type="NCBI Taxonomy" id="545697"/>
    <lineage>
        <taxon>Bacteria</taxon>
        <taxon>Bacillati</taxon>
        <taxon>Bacillota</taxon>
        <taxon>Clostridia</taxon>
        <taxon>Eubacteriales</taxon>
        <taxon>Clostridiaceae</taxon>
        <taxon>Clostridium</taxon>
    </lineage>
</organism>
<dbReference type="GO" id="GO:0016887">
    <property type="term" value="F:ATP hydrolysis activity"/>
    <property type="evidence" value="ECO:0007669"/>
    <property type="project" value="TreeGrafter"/>
</dbReference>
<evidence type="ECO:0000259" key="4">
    <source>
        <dbReference type="PROSITE" id="PS00662"/>
    </source>
</evidence>
<dbReference type="AlphaFoldDB" id="L1QHA6"/>
<gene>
    <name evidence="5" type="ORF">HMPREF0216_01580</name>
</gene>
<dbReference type="eggNOG" id="COG2804">
    <property type="taxonomic scope" value="Bacteria"/>
</dbReference>
<evidence type="ECO:0000256" key="1">
    <source>
        <dbReference type="ARBA" id="ARBA00006611"/>
    </source>
</evidence>
<accession>L1QHA6</accession>
<proteinExistence type="inferred from homology"/>
<protein>
    <submittedName>
        <fullName evidence="5">General secretory pathway protein E family protein</fullName>
    </submittedName>
</protein>
<comment type="similarity">
    <text evidence="1">Belongs to the GSP E family.</text>
</comment>
<dbReference type="InterPro" id="IPR027417">
    <property type="entry name" value="P-loop_NTPase"/>
</dbReference>
<dbReference type="GO" id="GO:0005524">
    <property type="term" value="F:ATP binding"/>
    <property type="evidence" value="ECO:0007669"/>
    <property type="project" value="UniProtKB-KW"/>
</dbReference>
<dbReference type="PANTHER" id="PTHR30258:SF1">
    <property type="entry name" value="PROTEIN TRANSPORT PROTEIN HOFB HOMOLOG"/>
    <property type="match status" value="1"/>
</dbReference>
<evidence type="ECO:0000313" key="5">
    <source>
        <dbReference type="EMBL" id="EKY26977.1"/>
    </source>
</evidence>
<dbReference type="PANTHER" id="PTHR30258">
    <property type="entry name" value="TYPE II SECRETION SYSTEM PROTEIN GSPE-RELATED"/>
    <property type="match status" value="1"/>
</dbReference>
<feature type="domain" description="Bacterial type II secretion system protein E" evidence="4">
    <location>
        <begin position="198"/>
        <end position="212"/>
    </location>
</feature>
<dbReference type="PATRIC" id="fig|545697.3.peg.1556"/>
<dbReference type="STRING" id="545697.HMPREF0216_01580"/>
<dbReference type="PROSITE" id="PS00662">
    <property type="entry name" value="T2SP_E"/>
    <property type="match status" value="1"/>
</dbReference>
<keyword evidence="6" id="KW-1185">Reference proteome</keyword>
<keyword evidence="2" id="KW-0547">Nucleotide-binding</keyword>
<keyword evidence="3" id="KW-0067">ATP-binding</keyword>
<evidence type="ECO:0000256" key="3">
    <source>
        <dbReference type="ARBA" id="ARBA00022840"/>
    </source>
</evidence>
<name>L1QHA6_9CLOT</name>
<evidence type="ECO:0000256" key="2">
    <source>
        <dbReference type="ARBA" id="ARBA00022741"/>
    </source>
</evidence>
<dbReference type="Gene3D" id="3.30.450.90">
    <property type="match status" value="1"/>
</dbReference>
<dbReference type="HOGENOM" id="CLU_013446_2_2_9"/>
<dbReference type="InterPro" id="IPR001482">
    <property type="entry name" value="T2SS/T4SS_dom"/>
</dbReference>
<dbReference type="Gene3D" id="3.40.50.300">
    <property type="entry name" value="P-loop containing nucleotide triphosphate hydrolases"/>
    <property type="match status" value="1"/>
</dbReference>
<sequence>MDQIILLEAIKEKASDIHMEPHKDKIIIRFRVDGFLRIVFIFKVEEYLQIVSKIKLNSDLDITEKRRPQDGKMTIKDQDKTYDLRVSIIPVSYGEKIVIRVLYRDVFNYSLNKLNLTKTQINNIRYIMKSNNGLVFVNGPTGSGKSTTLYTMIQELNNEEINISTLEDPVEVIIDGISQMSINTKINIGFAQGLRSILRQDPDLIMLGEIRDEETAEMTVRAALTGHKVYSTIHTKDAREVFIRLEDMGVESYLIRDSIVGIISQRLIRVLCDECKKKDINILVLNKKVESYKKCGCSKCNYSGYRGRALVAAVHIIDNNTKEAIRRIHEDRDILTNNEMIDNLNDLLINGKISFDDYNDFIKWEGISHSYENVK</sequence>
<dbReference type="SUPFAM" id="SSF52540">
    <property type="entry name" value="P-loop containing nucleoside triphosphate hydrolases"/>
    <property type="match status" value="1"/>
</dbReference>
<evidence type="ECO:0000313" key="6">
    <source>
        <dbReference type="Proteomes" id="UP000010420"/>
    </source>
</evidence>
<dbReference type="EMBL" id="AMEZ01000048">
    <property type="protein sequence ID" value="EKY26977.1"/>
    <property type="molecule type" value="Genomic_DNA"/>
</dbReference>
<dbReference type="Proteomes" id="UP000010420">
    <property type="component" value="Unassembled WGS sequence"/>
</dbReference>
<dbReference type="Pfam" id="PF00437">
    <property type="entry name" value="T2SSE"/>
    <property type="match status" value="1"/>
</dbReference>
<dbReference type="GO" id="GO:0005886">
    <property type="term" value="C:plasma membrane"/>
    <property type="evidence" value="ECO:0007669"/>
    <property type="project" value="TreeGrafter"/>
</dbReference>